<evidence type="ECO:0000313" key="5">
    <source>
        <dbReference type="EMBL" id="BAJ48722.1"/>
    </source>
</evidence>
<dbReference type="PANTHER" id="PTHR43080:SF2">
    <property type="entry name" value="CBS DOMAIN-CONTAINING PROTEIN"/>
    <property type="match status" value="1"/>
</dbReference>
<dbReference type="InterPro" id="IPR046342">
    <property type="entry name" value="CBS_dom_sf"/>
</dbReference>
<dbReference type="Proteomes" id="UP000008120">
    <property type="component" value="Chromosome"/>
</dbReference>
<feature type="domain" description="CBS" evidence="4">
    <location>
        <begin position="1"/>
        <end position="59"/>
    </location>
</feature>
<evidence type="ECO:0000256" key="2">
    <source>
        <dbReference type="PROSITE-ProRule" id="PRU00703"/>
    </source>
</evidence>
<dbReference type="PANTHER" id="PTHR43080">
    <property type="entry name" value="CBS DOMAIN-CONTAINING PROTEIN CBSX3, MITOCHONDRIAL"/>
    <property type="match status" value="1"/>
</dbReference>
<evidence type="ECO:0000313" key="6">
    <source>
        <dbReference type="Proteomes" id="UP000008120"/>
    </source>
</evidence>
<dbReference type="InterPro" id="IPR000644">
    <property type="entry name" value="CBS_dom"/>
</dbReference>
<evidence type="ECO:0000256" key="1">
    <source>
        <dbReference type="ARBA" id="ARBA00023122"/>
    </source>
</evidence>
<dbReference type="Pfam" id="PF00571">
    <property type="entry name" value="CBS"/>
    <property type="match status" value="2"/>
</dbReference>
<name>E6N8V3_CALS0</name>
<proteinExistence type="predicted"/>
<dbReference type="Gene3D" id="3.10.580.10">
    <property type="entry name" value="CBS-domain"/>
    <property type="match status" value="1"/>
</dbReference>
<gene>
    <name evidence="5" type="ORF">HGMM_F05B08C03</name>
</gene>
<dbReference type="InterPro" id="IPR051257">
    <property type="entry name" value="Diverse_CBS-Domain"/>
</dbReference>
<feature type="region of interest" description="Disordered" evidence="3">
    <location>
        <begin position="269"/>
        <end position="296"/>
    </location>
</feature>
<dbReference type="AlphaFoldDB" id="E6N8V3"/>
<dbReference type="SMART" id="SM00116">
    <property type="entry name" value="CBS"/>
    <property type="match status" value="2"/>
</dbReference>
<protein>
    <recommendedName>
        <fullName evidence="4">CBS domain-containing protein</fullName>
    </recommendedName>
</protein>
<feature type="domain" description="CBS" evidence="4">
    <location>
        <begin position="67"/>
        <end position="129"/>
    </location>
</feature>
<accession>E6N8V3</accession>
<feature type="compositionally biased region" description="Basic residues" evidence="3">
    <location>
        <begin position="269"/>
        <end position="281"/>
    </location>
</feature>
<organism evidence="5 6">
    <name type="scientific">Caldiarchaeum subterraneum</name>
    <dbReference type="NCBI Taxonomy" id="311458"/>
    <lineage>
        <taxon>Archaea</taxon>
        <taxon>Nitrososphaerota</taxon>
        <taxon>Candidatus Caldarchaeales</taxon>
        <taxon>Candidatus Caldarchaeaceae</taxon>
        <taxon>Candidatus Caldarchaeum</taxon>
    </lineage>
</organism>
<keyword evidence="1 2" id="KW-0129">CBS domain</keyword>
<dbReference type="PROSITE" id="PS51371">
    <property type="entry name" value="CBS"/>
    <property type="match status" value="2"/>
</dbReference>
<reference evidence="5 6" key="1">
    <citation type="journal article" date="2005" name="Environ. Microbiol.">
        <title>Genetic and functional properties of uncultivated thermophilic crenarchaeotes from a subsurface gold mine as revealed by analysis of genome fragments.</title>
        <authorList>
            <person name="Nunoura T."/>
            <person name="Hirayama H."/>
            <person name="Takami H."/>
            <person name="Oida H."/>
            <person name="Nishi S."/>
            <person name="Shimamura S."/>
            <person name="Suzuki Y."/>
            <person name="Inagaki F."/>
            <person name="Takai K."/>
            <person name="Nealson K.H."/>
            <person name="Horikoshi K."/>
        </authorList>
    </citation>
    <scope>NUCLEOTIDE SEQUENCE [LARGE SCALE GENOMIC DNA]</scope>
</reference>
<dbReference type="EMBL" id="AP011872">
    <property type="protein sequence ID" value="BAJ48722.1"/>
    <property type="molecule type" value="Genomic_DNA"/>
</dbReference>
<sequence>MVKSPLISVEEGSSVIEAAKVMAERKISGIVITNKGKPVGLVTERDIVSKVVAAGKDPSRTSVKEVMSKPLITIDIEATLLEAVDLMNRKKVRRLLVTRDDEVIGLFTIRDVLALSRICAYCGKPIKPLLPSQPQSEADIIIECSCGAVYMQECAKTVVYCIYCSRKLVTEVLLSTAGRHFQWMKRTFLSYVELEQESVSQIERYAEVVTKNSPNFEESKKTAEAVLCITLKPDEIAKLKKSQVCSGAFGRRRWRRVAASPRTCIGRRKHGLKRRGRVRAHVGHDTQHSQENSTLL</sequence>
<dbReference type="SUPFAM" id="SSF54631">
    <property type="entry name" value="CBS-domain pair"/>
    <property type="match status" value="1"/>
</dbReference>
<reference evidence="5 6" key="2">
    <citation type="journal article" date="2011" name="Nucleic Acids Res.">
        <title>Insights into the evolution of Archaea and eukaryotic protein modifier systems revealed by the genome of a novel archaeal group.</title>
        <authorList>
            <person name="Nunoura T."/>
            <person name="Takaki Y."/>
            <person name="Kakuta J."/>
            <person name="Nishi S."/>
            <person name="Sugahara J."/>
            <person name="Kazama H."/>
            <person name="Chee G."/>
            <person name="Hattori M."/>
            <person name="Kanai A."/>
            <person name="Atomi H."/>
            <person name="Takai K."/>
            <person name="Takami H."/>
        </authorList>
    </citation>
    <scope>NUCLEOTIDE SEQUENCE [LARGE SCALE GENOMIC DNA]</scope>
</reference>
<evidence type="ECO:0000259" key="4">
    <source>
        <dbReference type="PROSITE" id="PS51371"/>
    </source>
</evidence>
<evidence type="ECO:0000256" key="3">
    <source>
        <dbReference type="SAM" id="MobiDB-lite"/>
    </source>
</evidence>